<comment type="caution">
    <text evidence="3">The sequence shown here is derived from an EMBL/GenBank/DDBJ whole genome shotgun (WGS) entry which is preliminary data.</text>
</comment>
<dbReference type="SUPFAM" id="SSF48264">
    <property type="entry name" value="Cytochrome P450"/>
    <property type="match status" value="1"/>
</dbReference>
<keyword evidence="3" id="KW-0695">RNA-directed DNA polymerase</keyword>
<comment type="similarity">
    <text evidence="1">Belongs to the cytochrome P450 family.</text>
</comment>
<dbReference type="Gene3D" id="1.10.630.10">
    <property type="entry name" value="Cytochrome P450"/>
    <property type="match status" value="1"/>
</dbReference>
<dbReference type="Proteomes" id="UP001152795">
    <property type="component" value="Unassembled WGS sequence"/>
</dbReference>
<dbReference type="InterPro" id="IPR043502">
    <property type="entry name" value="DNA/RNA_pol_sf"/>
</dbReference>
<dbReference type="GO" id="GO:0005506">
    <property type="term" value="F:iron ion binding"/>
    <property type="evidence" value="ECO:0007669"/>
    <property type="project" value="InterPro"/>
</dbReference>
<feature type="domain" description="Reverse transcriptase" evidence="2">
    <location>
        <begin position="298"/>
        <end position="440"/>
    </location>
</feature>
<name>A0A7D9HQV8_PARCT</name>
<dbReference type="SUPFAM" id="SSF56672">
    <property type="entry name" value="DNA/RNA polymerases"/>
    <property type="match status" value="1"/>
</dbReference>
<dbReference type="GO" id="GO:0004497">
    <property type="term" value="F:monooxygenase activity"/>
    <property type="evidence" value="ECO:0007669"/>
    <property type="project" value="InterPro"/>
</dbReference>
<dbReference type="CDD" id="cd01650">
    <property type="entry name" value="RT_nLTR_like"/>
    <property type="match status" value="1"/>
</dbReference>
<accession>A0A7D9HQV8</accession>
<gene>
    <name evidence="3" type="ORF">PACLA_8A058906</name>
</gene>
<reference evidence="3" key="1">
    <citation type="submission" date="2020-04" db="EMBL/GenBank/DDBJ databases">
        <authorList>
            <person name="Alioto T."/>
            <person name="Alioto T."/>
            <person name="Gomez Garrido J."/>
        </authorList>
    </citation>
    <scope>NUCLEOTIDE SEQUENCE</scope>
    <source>
        <strain evidence="3">A484AB</strain>
    </source>
</reference>
<evidence type="ECO:0000259" key="2">
    <source>
        <dbReference type="Pfam" id="PF00078"/>
    </source>
</evidence>
<dbReference type="GO" id="GO:0003964">
    <property type="term" value="F:RNA-directed DNA polymerase activity"/>
    <property type="evidence" value="ECO:0007669"/>
    <property type="project" value="UniProtKB-KW"/>
</dbReference>
<evidence type="ECO:0000313" key="3">
    <source>
        <dbReference type="EMBL" id="CAB3988564.1"/>
    </source>
</evidence>
<dbReference type="Pfam" id="PF00067">
    <property type="entry name" value="p450"/>
    <property type="match status" value="1"/>
</dbReference>
<sequence>MTLVVTNTIRDTTIAGYPIPKGTFVGLNVSQGHKDERELPEREKFKTERFLDEDGKFVGWNKLHGFLPFGIGRLAFLSFGIGEGNDLRNAKKKYYSTKISDKKCNPKEAWKTINDILGRQSKPTVVNELKLGENSLTNTKDIAEGFNNYFSNIGPDLASKIDTPNLNFQTYIEKTTSEFSAFQPVTVSNVYHLLHGLSSNKATGVDKISNKIIKIAAPAISDSLTYIFNQAIILSLFPHEWKTARVIPLYKNGQRNLPRNYRPISVLPVISKIMERILYDQLYNYLTKFEPNYLTVQMIESYLSNRNQKCQIQGSVSSEKLIKCGVPQGSILGPLFFLLYINDLPQCLDKTKPRLFADDTNLTVSGNSITDLETAVNSDLEKLRKWLIANKLSLNVAKTEFMLIGSKQMIKNISNLQLNVKIENESIKQVYESKTLGVTIDQHLSWKTNTENICKKITSGISALRPFKTQRNKVNKTIKESKSEYFRNKIVTTKNKPREMWCCINQLIGKRAKTTDILNIDHNGVPIHDQEEITNLFNEYFSEIGEKISGEIPATNVKYADYIKHNECTFDFVEITEDEVLAELKNLKASKGCGNV</sequence>
<dbReference type="GO" id="GO:0016705">
    <property type="term" value="F:oxidoreductase activity, acting on paired donors, with incorporation or reduction of molecular oxygen"/>
    <property type="evidence" value="ECO:0007669"/>
    <property type="project" value="InterPro"/>
</dbReference>
<organism evidence="3 4">
    <name type="scientific">Paramuricea clavata</name>
    <name type="common">Red gorgonian</name>
    <name type="synonym">Violescent sea-whip</name>
    <dbReference type="NCBI Taxonomy" id="317549"/>
    <lineage>
        <taxon>Eukaryota</taxon>
        <taxon>Metazoa</taxon>
        <taxon>Cnidaria</taxon>
        <taxon>Anthozoa</taxon>
        <taxon>Octocorallia</taxon>
        <taxon>Malacalcyonacea</taxon>
        <taxon>Plexauridae</taxon>
        <taxon>Paramuricea</taxon>
    </lineage>
</organism>
<dbReference type="PANTHER" id="PTHR47510:SF3">
    <property type="entry name" value="ENDO_EXONUCLEASE_PHOSPHATASE DOMAIN-CONTAINING PROTEIN"/>
    <property type="match status" value="1"/>
</dbReference>
<keyword evidence="4" id="KW-1185">Reference proteome</keyword>
<evidence type="ECO:0000256" key="1">
    <source>
        <dbReference type="ARBA" id="ARBA00010617"/>
    </source>
</evidence>
<dbReference type="AlphaFoldDB" id="A0A7D9HQV8"/>
<dbReference type="InterPro" id="IPR036396">
    <property type="entry name" value="Cyt_P450_sf"/>
</dbReference>
<dbReference type="InterPro" id="IPR000477">
    <property type="entry name" value="RT_dom"/>
</dbReference>
<evidence type="ECO:0000313" key="4">
    <source>
        <dbReference type="Proteomes" id="UP001152795"/>
    </source>
</evidence>
<keyword evidence="3" id="KW-0808">Transferase</keyword>
<dbReference type="GO" id="GO:0020037">
    <property type="term" value="F:heme binding"/>
    <property type="evidence" value="ECO:0007669"/>
    <property type="project" value="InterPro"/>
</dbReference>
<dbReference type="PANTHER" id="PTHR47510">
    <property type="entry name" value="REVERSE TRANSCRIPTASE DOMAIN-CONTAINING PROTEIN"/>
    <property type="match status" value="1"/>
</dbReference>
<protein>
    <submittedName>
        <fullName evidence="3">RNA-directed DNA polymerase from mobile element jockey</fullName>
    </submittedName>
</protein>
<dbReference type="InterPro" id="IPR001128">
    <property type="entry name" value="Cyt_P450"/>
</dbReference>
<proteinExistence type="inferred from homology"/>
<dbReference type="Pfam" id="PF00078">
    <property type="entry name" value="RVT_1"/>
    <property type="match status" value="1"/>
</dbReference>
<keyword evidence="3" id="KW-0548">Nucleotidyltransferase</keyword>
<dbReference type="EMBL" id="CACRXK020001344">
    <property type="protein sequence ID" value="CAB3988564.1"/>
    <property type="molecule type" value="Genomic_DNA"/>
</dbReference>
<dbReference type="OrthoDB" id="410381at2759"/>